<accession>A0A7C8ZWJ2</accession>
<dbReference type="AlphaFoldDB" id="A0A7C8ZWJ2"/>
<proteinExistence type="predicted"/>
<evidence type="ECO:0000313" key="2">
    <source>
        <dbReference type="EMBL" id="MBA4653478.1"/>
    </source>
</evidence>
<protein>
    <submittedName>
        <fullName evidence="2">Uncharacterized protein</fullName>
    </submittedName>
</protein>
<name>A0A7C8ZWJ2_OPUST</name>
<reference evidence="2" key="2">
    <citation type="submission" date="2020-07" db="EMBL/GenBank/DDBJ databases">
        <authorList>
            <person name="Vera ALvarez R."/>
            <person name="Arias-Moreno D.M."/>
            <person name="Jimenez-Jacinto V."/>
            <person name="Jimenez-Bremont J.F."/>
            <person name="Swaminathan K."/>
            <person name="Moose S.P."/>
            <person name="Guerrero-Gonzalez M.L."/>
            <person name="Marino-Ramirez L."/>
            <person name="Landsman D."/>
            <person name="Rodriguez-Kessler M."/>
            <person name="Delgado-Sanchez P."/>
        </authorList>
    </citation>
    <scope>NUCLEOTIDE SEQUENCE</scope>
    <source>
        <tissue evidence="2">Cladode</tissue>
    </source>
</reference>
<feature type="region of interest" description="Disordered" evidence="1">
    <location>
        <begin position="1"/>
        <end position="26"/>
    </location>
</feature>
<dbReference type="EMBL" id="GISG01179455">
    <property type="protein sequence ID" value="MBA4653478.1"/>
    <property type="molecule type" value="Transcribed_RNA"/>
</dbReference>
<feature type="compositionally biased region" description="Polar residues" evidence="1">
    <location>
        <begin position="15"/>
        <end position="25"/>
    </location>
</feature>
<reference evidence="2" key="1">
    <citation type="journal article" date="2013" name="J. Plant Res.">
        <title>Effect of fungi and light on seed germination of three Opuntia species from semiarid lands of central Mexico.</title>
        <authorList>
            <person name="Delgado-Sanchez P."/>
            <person name="Jimenez-Bremont J.F."/>
            <person name="Guerrero-Gonzalez Mde L."/>
            <person name="Flores J."/>
        </authorList>
    </citation>
    <scope>NUCLEOTIDE SEQUENCE</scope>
    <source>
        <tissue evidence="2">Cladode</tissue>
    </source>
</reference>
<organism evidence="2">
    <name type="scientific">Opuntia streptacantha</name>
    <name type="common">Prickly pear cactus</name>
    <name type="synonym">Opuntia cardona</name>
    <dbReference type="NCBI Taxonomy" id="393608"/>
    <lineage>
        <taxon>Eukaryota</taxon>
        <taxon>Viridiplantae</taxon>
        <taxon>Streptophyta</taxon>
        <taxon>Embryophyta</taxon>
        <taxon>Tracheophyta</taxon>
        <taxon>Spermatophyta</taxon>
        <taxon>Magnoliopsida</taxon>
        <taxon>eudicotyledons</taxon>
        <taxon>Gunneridae</taxon>
        <taxon>Pentapetalae</taxon>
        <taxon>Caryophyllales</taxon>
        <taxon>Cactineae</taxon>
        <taxon>Cactaceae</taxon>
        <taxon>Opuntioideae</taxon>
        <taxon>Opuntia</taxon>
    </lineage>
</organism>
<evidence type="ECO:0000256" key="1">
    <source>
        <dbReference type="SAM" id="MobiDB-lite"/>
    </source>
</evidence>
<sequence>MSGTIPYRKFEEKSSSSTLCKQASENGRGPLSRLLLMSKTVTWLRNPSSYGKQPVNWLLSNNTSFNADKALTMSCGIGPENLLLARVRYSMWVFPRVGGNVDKKLLSFRNRTSRF</sequence>